<protein>
    <recommendedName>
        <fullName evidence="1">AAA-ATPase-like domain-containing protein</fullName>
    </recommendedName>
</protein>
<dbReference type="Pfam" id="PF09820">
    <property type="entry name" value="AAA-ATPase_like"/>
    <property type="match status" value="1"/>
</dbReference>
<evidence type="ECO:0000313" key="2">
    <source>
        <dbReference type="EMBL" id="GCD11542.1"/>
    </source>
</evidence>
<organism evidence="2 3">
    <name type="scientific">Clostridium tagluense</name>
    <dbReference type="NCBI Taxonomy" id="360422"/>
    <lineage>
        <taxon>Bacteria</taxon>
        <taxon>Bacillati</taxon>
        <taxon>Bacillota</taxon>
        <taxon>Clostridia</taxon>
        <taxon>Eubacteriales</taxon>
        <taxon>Clostridiaceae</taxon>
        <taxon>Clostridium</taxon>
    </lineage>
</organism>
<dbReference type="SUPFAM" id="SSF52540">
    <property type="entry name" value="P-loop containing nucleoside triphosphate hydrolases"/>
    <property type="match status" value="1"/>
</dbReference>
<dbReference type="PANTHER" id="PTHR34825:SF2">
    <property type="entry name" value="AAA-ATPASE-LIKE DOMAIN-CONTAINING PROTEIN"/>
    <property type="match status" value="1"/>
</dbReference>
<dbReference type="Proteomes" id="UP000287872">
    <property type="component" value="Unassembled WGS sequence"/>
</dbReference>
<proteinExistence type="predicted"/>
<evidence type="ECO:0000313" key="3">
    <source>
        <dbReference type="Proteomes" id="UP000287872"/>
    </source>
</evidence>
<dbReference type="InterPro" id="IPR018631">
    <property type="entry name" value="AAA-ATPase-like_dom"/>
</dbReference>
<reference evidence="2 3" key="1">
    <citation type="submission" date="2018-11" db="EMBL/GenBank/DDBJ databases">
        <title>Genome sequencing and assembly of Clostridium tagluense strain A121.</title>
        <authorList>
            <person name="Murakami T."/>
            <person name="Segawa T."/>
            <person name="Shcherbakova V.A."/>
            <person name="Mori H."/>
            <person name="Yoshimura Y."/>
        </authorList>
    </citation>
    <scope>NUCLEOTIDE SEQUENCE [LARGE SCALE GENOMIC DNA]</scope>
    <source>
        <strain evidence="2 3">A121</strain>
    </source>
</reference>
<sequence>MKRIPYGISDYKTLIEKNYVFVDKTKYIEKLENYPAPYIFFLRPRRFGKSLFTSMLSAYFDISQRDNFERLFRDTYIAQNPTKERSGYYILNFNFSSLNTDTKESLKESFLKNIRESFDRFIKNYDLNVEYRKDYDDAASMLNNFFTTVKYEIDKPIYVIIDEYDHFANELLSFQPELFKDSISKTGFVRKFYEALKIGTEKVVGRIFATGVSPITLDSMTSGFNIADDLTRHVNFNEMMGFTEQEVRGLIKTTLNEPISFEETEELMEILKKNYNGYLFSEDATTRLFNSDMILYYIKAFIETGKGPTNLIDKNIASDYSKVGNLFKLQNQSNNMEVLKDIVSGKEVFSRITEEFSLEKRYNKDDFRSLLFYLGMLTIKKQVMGRVILKIPNEAIKGLYYDFFVSSLNELTEYSLDTADIENSIFEIALNGDNASFVSIIEKTLNKLSNRDFIAFDEKYIKIIMIAYLNLAKAYLIKSEYEVEEGYIDIALLNNHIIKPKYYGIIELKYITKKEYDKYGEALVNQRKEEAIVQINKYKNSQELLNYKNLKKWVLVFDCDKCVVNLEME</sequence>
<accession>A0A401UPS0</accession>
<feature type="domain" description="AAA-ATPase-like" evidence="1">
    <location>
        <begin position="5"/>
        <end position="221"/>
    </location>
</feature>
<dbReference type="InterPro" id="IPR027417">
    <property type="entry name" value="P-loop_NTPase"/>
</dbReference>
<dbReference type="RefSeq" id="WP_125003455.1">
    <property type="nucleotide sequence ID" value="NZ_BHYK01000019.1"/>
</dbReference>
<name>A0A401UPS0_9CLOT</name>
<keyword evidence="3" id="KW-1185">Reference proteome</keyword>
<dbReference type="Gene3D" id="3.40.50.300">
    <property type="entry name" value="P-loop containing nucleotide triphosphate hydrolases"/>
    <property type="match status" value="1"/>
</dbReference>
<dbReference type="InterPro" id="IPR012547">
    <property type="entry name" value="PDDEXK_9"/>
</dbReference>
<dbReference type="EMBL" id="BHYK01000019">
    <property type="protein sequence ID" value="GCD11542.1"/>
    <property type="molecule type" value="Genomic_DNA"/>
</dbReference>
<dbReference type="AlphaFoldDB" id="A0A401UPS0"/>
<dbReference type="OrthoDB" id="1050390at2"/>
<comment type="caution">
    <text evidence="2">The sequence shown here is derived from an EMBL/GenBank/DDBJ whole genome shotgun (WGS) entry which is preliminary data.</text>
</comment>
<evidence type="ECO:0000259" key="1">
    <source>
        <dbReference type="Pfam" id="PF09820"/>
    </source>
</evidence>
<dbReference type="Pfam" id="PF08011">
    <property type="entry name" value="PDDEXK_9"/>
    <property type="match status" value="1"/>
</dbReference>
<gene>
    <name evidence="2" type="ORF">Ctaglu_31650</name>
</gene>
<dbReference type="PANTHER" id="PTHR34825">
    <property type="entry name" value="CONSERVED PROTEIN, WITH A WEAK D-GALACTARATE DEHYDRATASE/ALTRONATE HYDROLASE DOMAIN"/>
    <property type="match status" value="1"/>
</dbReference>